<name>A0AC34GQW0_9BILA</name>
<protein>
    <submittedName>
        <fullName evidence="2">Ribosomal protein S18</fullName>
    </submittedName>
</protein>
<organism evidence="1 2">
    <name type="scientific">Panagrolaimus sp. ES5</name>
    <dbReference type="NCBI Taxonomy" id="591445"/>
    <lineage>
        <taxon>Eukaryota</taxon>
        <taxon>Metazoa</taxon>
        <taxon>Ecdysozoa</taxon>
        <taxon>Nematoda</taxon>
        <taxon>Chromadorea</taxon>
        <taxon>Rhabditida</taxon>
        <taxon>Tylenchina</taxon>
        <taxon>Panagrolaimomorpha</taxon>
        <taxon>Panagrolaimoidea</taxon>
        <taxon>Panagrolaimidae</taxon>
        <taxon>Panagrolaimus</taxon>
    </lineage>
</organism>
<proteinExistence type="predicted"/>
<accession>A0AC34GQW0</accession>
<evidence type="ECO:0000313" key="2">
    <source>
        <dbReference type="WBParaSite" id="ES5_v2.g689.t1"/>
    </source>
</evidence>
<dbReference type="WBParaSite" id="ES5_v2.g689.t1">
    <property type="protein sequence ID" value="ES5_v2.g689.t1"/>
    <property type="gene ID" value="ES5_v2.g689"/>
</dbReference>
<sequence>MTQNYLKNTTPKPSAKNHGWKAFLQQFDDFDRLNSFSQSPSNFTTFIPKKQQQNGFFKQPETRRFSPRKLKKNNINYDYSFMQSSTVNDVNPSQIESAKPLSFKKLQNRKSFQRSQASRLERKQYGRDSNSLQTNIKPQRKQRGYNRLQLLGKKMRILSNVNSTGAAIPRKLQRTERPASRRFMKFMHRRRAKRSMRFSDSKDHYYKEKRFKVRV</sequence>
<evidence type="ECO:0000313" key="1">
    <source>
        <dbReference type="Proteomes" id="UP000887579"/>
    </source>
</evidence>
<reference evidence="2" key="1">
    <citation type="submission" date="2022-11" db="UniProtKB">
        <authorList>
            <consortium name="WormBaseParasite"/>
        </authorList>
    </citation>
    <scope>IDENTIFICATION</scope>
</reference>
<dbReference type="Proteomes" id="UP000887579">
    <property type="component" value="Unplaced"/>
</dbReference>